<reference evidence="2 3" key="1">
    <citation type="journal article" date="2019" name="Int. J. Syst. Evol. Microbiol.">
        <title>The Global Catalogue of Microorganisms (GCM) 10K type strain sequencing project: providing services to taxonomists for standard genome sequencing and annotation.</title>
        <authorList>
            <consortium name="The Broad Institute Genomics Platform"/>
            <consortium name="The Broad Institute Genome Sequencing Center for Infectious Disease"/>
            <person name="Wu L."/>
            <person name="Ma J."/>
        </authorList>
    </citation>
    <scope>NUCLEOTIDE SEQUENCE [LARGE SCALE GENOMIC DNA]</scope>
    <source>
        <strain evidence="2 3">GX21</strain>
    </source>
</reference>
<keyword evidence="3" id="KW-1185">Reference proteome</keyword>
<dbReference type="EMBL" id="JBHTAT010000001">
    <property type="protein sequence ID" value="MFC7255813.1"/>
    <property type="molecule type" value="Genomic_DNA"/>
</dbReference>
<evidence type="ECO:0000256" key="1">
    <source>
        <dbReference type="SAM" id="MobiDB-lite"/>
    </source>
</evidence>
<name>A0ABD6A0L5_9EURY</name>
<dbReference type="AlphaFoldDB" id="A0ABD6A0L5"/>
<dbReference type="GeneID" id="96954187"/>
<dbReference type="RefSeq" id="WP_379704118.1">
    <property type="nucleotide sequence ID" value="NZ_JBHTAT010000001.1"/>
</dbReference>
<gene>
    <name evidence="2" type="ORF">ACFQKE_11010</name>
</gene>
<sequence>MPEDSKPELDELDKAIRDALLRAREEIETARELSYSEFPVRYPREMYALLSVDEYLETVIQSVELDSPPLHPSLTRETYVRRKQLEHLIEFARCHQWNGSVHSRRDPPGWERKKLSVGQV</sequence>
<evidence type="ECO:0000313" key="2">
    <source>
        <dbReference type="EMBL" id="MFC7255813.1"/>
    </source>
</evidence>
<protein>
    <submittedName>
        <fullName evidence="2">Uncharacterized protein</fullName>
    </submittedName>
</protein>
<proteinExistence type="predicted"/>
<feature type="region of interest" description="Disordered" evidence="1">
    <location>
        <begin position="100"/>
        <end position="120"/>
    </location>
</feature>
<comment type="caution">
    <text evidence="2">The sequence shown here is derived from an EMBL/GenBank/DDBJ whole genome shotgun (WGS) entry which is preliminary data.</text>
</comment>
<organism evidence="2 3">
    <name type="scientific">Haloplanus litoreus</name>
    <dbReference type="NCBI Taxonomy" id="767515"/>
    <lineage>
        <taxon>Archaea</taxon>
        <taxon>Methanobacteriati</taxon>
        <taxon>Methanobacteriota</taxon>
        <taxon>Stenosarchaea group</taxon>
        <taxon>Halobacteria</taxon>
        <taxon>Halobacteriales</taxon>
        <taxon>Haloferacaceae</taxon>
        <taxon>Haloplanus</taxon>
    </lineage>
</organism>
<feature type="compositionally biased region" description="Basic and acidic residues" evidence="1">
    <location>
        <begin position="103"/>
        <end position="114"/>
    </location>
</feature>
<evidence type="ECO:0000313" key="3">
    <source>
        <dbReference type="Proteomes" id="UP001596434"/>
    </source>
</evidence>
<dbReference type="Proteomes" id="UP001596434">
    <property type="component" value="Unassembled WGS sequence"/>
</dbReference>
<accession>A0ABD6A0L5</accession>